<dbReference type="InterPro" id="IPR025487">
    <property type="entry name" value="DUF4379"/>
</dbReference>
<dbReference type="EMBL" id="MHPA01000015">
    <property type="protein sequence ID" value="OGZ73127.1"/>
    <property type="molecule type" value="Genomic_DNA"/>
</dbReference>
<reference evidence="2 3" key="1">
    <citation type="journal article" date="2016" name="Nat. Commun.">
        <title>Thousands of microbial genomes shed light on interconnected biogeochemical processes in an aquifer system.</title>
        <authorList>
            <person name="Anantharaman K."/>
            <person name="Brown C.T."/>
            <person name="Hug L.A."/>
            <person name="Sharon I."/>
            <person name="Castelle C.J."/>
            <person name="Probst A.J."/>
            <person name="Thomas B.C."/>
            <person name="Singh A."/>
            <person name="Wilkins M.J."/>
            <person name="Karaoz U."/>
            <person name="Brodie E.L."/>
            <person name="Williams K.H."/>
            <person name="Hubbard S.S."/>
            <person name="Banfield J.F."/>
        </authorList>
    </citation>
    <scope>NUCLEOTIDE SEQUENCE [LARGE SCALE GENOMIC DNA]</scope>
</reference>
<organism evidence="2 3">
    <name type="scientific">Candidatus Staskawiczbacteria bacterium RIFCSPLOWO2_01_FULL_38_12b</name>
    <dbReference type="NCBI Taxonomy" id="1802214"/>
    <lineage>
        <taxon>Bacteria</taxon>
        <taxon>Candidatus Staskawicziibacteriota</taxon>
    </lineage>
</organism>
<dbReference type="Proteomes" id="UP000176774">
    <property type="component" value="Unassembled WGS sequence"/>
</dbReference>
<protein>
    <recommendedName>
        <fullName evidence="1">Treble clef zinc finger domain-containing protein</fullName>
    </recommendedName>
</protein>
<evidence type="ECO:0000259" key="1">
    <source>
        <dbReference type="Pfam" id="PF14311"/>
    </source>
</evidence>
<accession>A0A1G2IEQ2</accession>
<comment type="caution">
    <text evidence="2">The sequence shown here is derived from an EMBL/GenBank/DDBJ whole genome shotgun (WGS) entry which is preliminary data.</text>
</comment>
<name>A0A1G2IEQ2_9BACT</name>
<sequence>MRTKLTIYDMQEIATKRGGECLSKKYLGNHVNLTWRCADGHQWEATPGNIKSRGSWCPFCGTRGVRENLCREIFEIIFKKSFPKKKPEWLMNKSKNLMELDGYNEKLGIAFEHHGEQHYRHTPFLRVGKKELLKRISDDRLKRNLCKQRGLKLVEIPFDVPVSELYQYIVSKCLKLKIKIPPHRKINIKEITSKYHQNNLLAMQKLAAINGGICLSNVYFGTGSKLKWQCAKGHQWEATPGNIRYWWCPKCSGKALLNIEEMQKLATSRGGKCLSKIYVNNHQKLKWECKKGHQWEAKPNDIKSGHWCPHCAGMAPLTIDEMEKIAESRGGKCLSKKYINGYTKLKWQCKNGHTWLASPSNIKTGGYWCPFCSGKAKHTIKEMREMAKMRSGKCLSTQYVNIYTKLKWQCDKKHRWNASPGNVIKGSWCPICAVEKRKLARKNI</sequence>
<evidence type="ECO:0000313" key="2">
    <source>
        <dbReference type="EMBL" id="OGZ73127.1"/>
    </source>
</evidence>
<dbReference type="Pfam" id="PF14311">
    <property type="entry name" value="DUF4379"/>
    <property type="match status" value="1"/>
</dbReference>
<dbReference type="STRING" id="1802214.A2908_01190"/>
<dbReference type="AlphaFoldDB" id="A0A1G2IEQ2"/>
<proteinExistence type="predicted"/>
<feature type="domain" description="Treble clef zinc finger" evidence="1">
    <location>
        <begin position="275"/>
        <end position="313"/>
    </location>
</feature>
<gene>
    <name evidence="2" type="ORF">A2908_01190</name>
</gene>
<evidence type="ECO:0000313" key="3">
    <source>
        <dbReference type="Proteomes" id="UP000176774"/>
    </source>
</evidence>